<accession>A0ABY6S7X5</accession>
<keyword evidence="2" id="KW-1185">Reference proteome</keyword>
<dbReference type="PANTHER" id="PTHR23244">
    <property type="entry name" value="KELCH REPEAT DOMAIN"/>
    <property type="match status" value="1"/>
</dbReference>
<dbReference type="InterPro" id="IPR015915">
    <property type="entry name" value="Kelch-typ_b-propeller"/>
</dbReference>
<name>A0ABY6S7X5_PODCO</name>
<dbReference type="EMBL" id="LR026966">
    <property type="protein sequence ID" value="VBB78487.1"/>
    <property type="molecule type" value="Genomic_DNA"/>
</dbReference>
<dbReference type="Gene3D" id="2.120.10.80">
    <property type="entry name" value="Kelch-type beta propeller"/>
    <property type="match status" value="1"/>
</dbReference>
<dbReference type="SUPFAM" id="SSF117281">
    <property type="entry name" value="Kelch motif"/>
    <property type="match status" value="1"/>
</dbReference>
<sequence length="308" mass="35049">MGGLMLYERRVLADLWYIELQASSELRCIPIAASARKPNARVEHSCALCLWGGNAKIEETDTLNHLYMMNRGERLSSLAFFGVSPPPGRYGHSLTLVGSFLVIFGGQIEGYSRNETALFDLELLQWVQPKPSDDERSAPPPRTNHSTVVWNTKMHIFGGTDGYTWYNDMWSYEPVTNRWEHIPTDTRYWRKPTRREGHAAAVGGNKMCVFGGRSEMGEDLKDFWICDMAERRWRDSLQNMEGLPSPRSGHSMVIIGKHIVVMGGEPSSRKHANREELALGYVLDTTKFQTPQTSLRLSYPAPLKKQLW</sequence>
<evidence type="ECO:0000313" key="1">
    <source>
        <dbReference type="EMBL" id="VBB78487.1"/>
    </source>
</evidence>
<organism evidence="1 2">
    <name type="scientific">Podospora comata</name>
    <dbReference type="NCBI Taxonomy" id="48703"/>
    <lineage>
        <taxon>Eukaryota</taxon>
        <taxon>Fungi</taxon>
        <taxon>Dikarya</taxon>
        <taxon>Ascomycota</taxon>
        <taxon>Pezizomycotina</taxon>
        <taxon>Sordariomycetes</taxon>
        <taxon>Sordariomycetidae</taxon>
        <taxon>Sordariales</taxon>
        <taxon>Podosporaceae</taxon>
        <taxon>Podospora</taxon>
    </lineage>
</organism>
<dbReference type="Pfam" id="PF24681">
    <property type="entry name" value="Kelch_KLHDC2_KLHL20_DRC7"/>
    <property type="match status" value="1"/>
</dbReference>
<dbReference type="Proteomes" id="UP000280685">
    <property type="component" value="Chromosome 3"/>
</dbReference>
<dbReference type="PANTHER" id="PTHR23244:SF456">
    <property type="entry name" value="MULTIPLE EPIDERMAL GROWTH FACTOR-LIKE DOMAINS PROTEIN 8"/>
    <property type="match status" value="1"/>
</dbReference>
<protein>
    <submittedName>
        <fullName evidence="1">Tip elongation aberrant protein 1</fullName>
    </submittedName>
</protein>
<reference evidence="1" key="1">
    <citation type="submission" date="2018-02" db="EMBL/GenBank/DDBJ databases">
        <authorList>
            <person name="Silar P."/>
        </authorList>
    </citation>
    <scope>NUCLEOTIDE SEQUENCE [LARGE SCALE GENOMIC DNA]</scope>
    <source>
        <strain evidence="1">T</strain>
    </source>
</reference>
<proteinExistence type="predicted"/>
<gene>
    <name evidence="1" type="ORF">PODCO_311204</name>
</gene>
<evidence type="ECO:0000313" key="2">
    <source>
        <dbReference type="Proteomes" id="UP000280685"/>
    </source>
</evidence>